<dbReference type="RefSeq" id="WP_327795085.1">
    <property type="nucleotide sequence ID" value="NZ_JADQAZ010000003.1"/>
</dbReference>
<dbReference type="InterPro" id="IPR007831">
    <property type="entry name" value="T2SS_GspE_N"/>
</dbReference>
<organism evidence="10 11">
    <name type="scientific">Harenicola maris</name>
    <dbReference type="NCBI Taxonomy" id="2841044"/>
    <lineage>
        <taxon>Bacteria</taxon>
        <taxon>Pseudomonadati</taxon>
        <taxon>Pseudomonadota</taxon>
        <taxon>Alphaproteobacteria</taxon>
        <taxon>Rhodobacterales</taxon>
        <taxon>Paracoccaceae</taxon>
        <taxon>Harenicola</taxon>
    </lineage>
</organism>
<evidence type="ECO:0000313" key="11">
    <source>
        <dbReference type="Proteomes" id="UP001315686"/>
    </source>
</evidence>
<evidence type="ECO:0000256" key="6">
    <source>
        <dbReference type="ARBA" id="ARBA00023136"/>
    </source>
</evidence>
<proteinExistence type="predicted"/>
<evidence type="ECO:0000259" key="9">
    <source>
        <dbReference type="Pfam" id="PF13632"/>
    </source>
</evidence>
<keyword evidence="11" id="KW-1185">Reference proteome</keyword>
<feature type="domain" description="Glycosyltransferase 2-like" evidence="9">
    <location>
        <begin position="350"/>
        <end position="544"/>
    </location>
</feature>
<keyword evidence="3" id="KW-0808">Transferase</keyword>
<comment type="caution">
    <text evidence="10">The sequence shown here is derived from an EMBL/GenBank/DDBJ whole genome shotgun (WGS) entry which is preliminary data.</text>
</comment>
<dbReference type="InterPro" id="IPR029044">
    <property type="entry name" value="Nucleotide-diphossugar_trans"/>
</dbReference>
<comment type="subcellular location">
    <subcellularLocation>
        <location evidence="1">Membrane</location>
        <topology evidence="1">Multi-pass membrane protein</topology>
    </subcellularLocation>
</comment>
<dbReference type="EMBL" id="JADQAZ010000003">
    <property type="protein sequence ID" value="MBT0958869.1"/>
    <property type="molecule type" value="Genomic_DNA"/>
</dbReference>
<accession>A0AAP2CRA3</accession>
<feature type="transmembrane region" description="Helical" evidence="7">
    <location>
        <begin position="194"/>
        <end position="211"/>
    </location>
</feature>
<protein>
    <submittedName>
        <fullName evidence="10">Glycosyltransferase</fullName>
    </submittedName>
</protein>
<keyword evidence="5 7" id="KW-1133">Transmembrane helix</keyword>
<feature type="domain" description="Type II secretion system protein GspE N-terminal" evidence="8">
    <location>
        <begin position="85"/>
        <end position="171"/>
    </location>
</feature>
<dbReference type="PANTHER" id="PTHR43867">
    <property type="entry name" value="CELLULOSE SYNTHASE CATALYTIC SUBUNIT A [UDP-FORMING]"/>
    <property type="match status" value="1"/>
</dbReference>
<dbReference type="SUPFAM" id="SSF160246">
    <property type="entry name" value="EspE N-terminal domain-like"/>
    <property type="match status" value="1"/>
</dbReference>
<evidence type="ECO:0000256" key="5">
    <source>
        <dbReference type="ARBA" id="ARBA00022989"/>
    </source>
</evidence>
<evidence type="ECO:0000256" key="1">
    <source>
        <dbReference type="ARBA" id="ARBA00004141"/>
    </source>
</evidence>
<dbReference type="GO" id="GO:0016020">
    <property type="term" value="C:membrane"/>
    <property type="evidence" value="ECO:0007669"/>
    <property type="project" value="UniProtKB-SubCell"/>
</dbReference>
<dbReference type="SUPFAM" id="SSF53448">
    <property type="entry name" value="Nucleotide-diphospho-sugar transferases"/>
    <property type="match status" value="1"/>
</dbReference>
<reference evidence="10 11" key="1">
    <citation type="journal article" date="2021" name="Arch. Microbiol.">
        <title>Harenicola maris gen. nov., sp. nov. isolated from the Sea of Japan shallow sediments.</title>
        <authorList>
            <person name="Romanenko L.A."/>
            <person name="Kurilenko V.V."/>
            <person name="Chernysheva N.Y."/>
            <person name="Tekutyeva L.A."/>
            <person name="Velansky P.V."/>
            <person name="Svetashev V.I."/>
            <person name="Isaeva M.P."/>
        </authorList>
    </citation>
    <scope>NUCLEOTIDE SEQUENCE [LARGE SCALE GENOMIC DNA]</scope>
    <source>
        <strain evidence="10 11">KMM 3653</strain>
    </source>
</reference>
<keyword evidence="2" id="KW-0328">Glycosyltransferase</keyword>
<dbReference type="InterPro" id="IPR050321">
    <property type="entry name" value="Glycosyltr_2/OpgH_subfam"/>
</dbReference>
<keyword evidence="6 7" id="KW-0472">Membrane</keyword>
<feature type="transmembrane region" description="Helical" evidence="7">
    <location>
        <begin position="217"/>
        <end position="234"/>
    </location>
</feature>
<dbReference type="PANTHER" id="PTHR43867:SF2">
    <property type="entry name" value="CELLULOSE SYNTHASE CATALYTIC SUBUNIT A [UDP-FORMING]"/>
    <property type="match status" value="1"/>
</dbReference>
<dbReference type="Pfam" id="PF05157">
    <property type="entry name" value="MshEN"/>
    <property type="match status" value="1"/>
</dbReference>
<dbReference type="InterPro" id="IPR037257">
    <property type="entry name" value="T2SS_E_N_sf"/>
</dbReference>
<dbReference type="Gene3D" id="3.90.550.10">
    <property type="entry name" value="Spore Coat Polysaccharide Biosynthesis Protein SpsA, Chain A"/>
    <property type="match status" value="1"/>
</dbReference>
<name>A0AAP2CRA3_9RHOB</name>
<dbReference type="Proteomes" id="UP001315686">
    <property type="component" value="Unassembled WGS sequence"/>
</dbReference>
<evidence type="ECO:0000256" key="3">
    <source>
        <dbReference type="ARBA" id="ARBA00022679"/>
    </source>
</evidence>
<dbReference type="GO" id="GO:0016757">
    <property type="term" value="F:glycosyltransferase activity"/>
    <property type="evidence" value="ECO:0007669"/>
    <property type="project" value="UniProtKB-KW"/>
</dbReference>
<dbReference type="Pfam" id="PF13632">
    <property type="entry name" value="Glyco_trans_2_3"/>
    <property type="match status" value="1"/>
</dbReference>
<feature type="transmembrane region" description="Helical" evidence="7">
    <location>
        <begin position="554"/>
        <end position="578"/>
    </location>
</feature>
<feature type="transmembrane region" description="Helical" evidence="7">
    <location>
        <begin position="512"/>
        <end position="534"/>
    </location>
</feature>
<evidence type="ECO:0000259" key="8">
    <source>
        <dbReference type="Pfam" id="PF05157"/>
    </source>
</evidence>
<gene>
    <name evidence="10" type="ORF">IV417_15880</name>
</gene>
<evidence type="ECO:0000256" key="2">
    <source>
        <dbReference type="ARBA" id="ARBA00022676"/>
    </source>
</evidence>
<keyword evidence="4 7" id="KW-0812">Transmembrane</keyword>
<dbReference type="AlphaFoldDB" id="A0AAP2CRA3"/>
<evidence type="ECO:0000256" key="4">
    <source>
        <dbReference type="ARBA" id="ARBA00022692"/>
    </source>
</evidence>
<evidence type="ECO:0000313" key="10">
    <source>
        <dbReference type="EMBL" id="MBT0958869.1"/>
    </source>
</evidence>
<evidence type="ECO:0000256" key="7">
    <source>
        <dbReference type="SAM" id="Phobius"/>
    </source>
</evidence>
<feature type="transmembrane region" description="Helical" evidence="7">
    <location>
        <begin position="590"/>
        <end position="609"/>
    </location>
</feature>
<dbReference type="InterPro" id="IPR001173">
    <property type="entry name" value="Glyco_trans_2-like"/>
</dbReference>
<sequence length="634" mass="70635">MHARHLKIVPRTGALRRRKAPLPGAVATSAPLLGKMLLTEGALAPADLIKALAIQQREDALLGDILRAHNMVAPDILDAAIARQWGVQQADLVNDPPDPWLADSFGLGRALRARILPWKRAEDGTVLVAAPDRAAFTRHLPDLQDSFGPVRLVYCNEADLLQAIEQIGHNGLSRQAEYRVPLDLSCRARPVSRLSLMLWGFAALCAALLWFAPLLLFALGFGLALCTMLAGLVLKAACAWSDYKAPAPPEGDVKALPHKLPKVSVLVPLFRETHIAERLAERLKKQSYPRELLDICLVVEADDTTTQMALATTRLPDWMRIIAVPQGRLRTKPRAMNYALDFCHGSLIGVWDAEDNPAPDQIHQMVKAFHNGDDRLACVQGALDFYNARHNWISRWFTAEYATWFRLILPGLARMKLAVPLGGTTLFFRRSALEALGGWDAHNVTEDADLGIRLARAGYRTELISTTTLEECTCTPRAWVKQRSRWLKGYALTWGVHMRRPKQLYADLGPRAFFGFQMVFLSTLIQFTTAPLLWTFWLPLFSVTHPLQPWLGSAGLWALAGVFLASELASLAISGIALSRAGHRDLIKWLPGLHIYFMMGTAAMFKAWWEVMLRPFYWDKTTHGAPVVTPENAK</sequence>